<dbReference type="Proteomes" id="UP000835052">
    <property type="component" value="Unassembled WGS sequence"/>
</dbReference>
<evidence type="ECO:0000256" key="1">
    <source>
        <dbReference type="SAM" id="MobiDB-lite"/>
    </source>
</evidence>
<organism evidence="2 3">
    <name type="scientific">Caenorhabditis auriculariae</name>
    <dbReference type="NCBI Taxonomy" id="2777116"/>
    <lineage>
        <taxon>Eukaryota</taxon>
        <taxon>Metazoa</taxon>
        <taxon>Ecdysozoa</taxon>
        <taxon>Nematoda</taxon>
        <taxon>Chromadorea</taxon>
        <taxon>Rhabditida</taxon>
        <taxon>Rhabditina</taxon>
        <taxon>Rhabditomorpha</taxon>
        <taxon>Rhabditoidea</taxon>
        <taxon>Rhabditidae</taxon>
        <taxon>Peloderinae</taxon>
        <taxon>Caenorhabditis</taxon>
    </lineage>
</organism>
<feature type="region of interest" description="Disordered" evidence="1">
    <location>
        <begin position="62"/>
        <end position="82"/>
    </location>
</feature>
<proteinExistence type="predicted"/>
<accession>A0A8S1H100</accession>
<comment type="caution">
    <text evidence="2">The sequence shown here is derived from an EMBL/GenBank/DDBJ whole genome shotgun (WGS) entry which is preliminary data.</text>
</comment>
<evidence type="ECO:0000313" key="3">
    <source>
        <dbReference type="Proteomes" id="UP000835052"/>
    </source>
</evidence>
<name>A0A8S1H100_9PELO</name>
<sequence length="103" mass="11593">MGYESDCSSACKKSKHCSPWPCQVVPRRPVVFYSSSSFPVLLAPSTKELCAGLAWPRATSKRGKTFGKRCSPDALEESRDPLQKDLNGPELFEFRMCHKYPLH</sequence>
<reference evidence="2" key="1">
    <citation type="submission" date="2020-10" db="EMBL/GenBank/DDBJ databases">
        <authorList>
            <person name="Kikuchi T."/>
        </authorList>
    </citation>
    <scope>NUCLEOTIDE SEQUENCE</scope>
    <source>
        <strain evidence="2">NKZ352</strain>
    </source>
</reference>
<gene>
    <name evidence="2" type="ORF">CAUJ_LOCUS4951</name>
</gene>
<keyword evidence="3" id="KW-1185">Reference proteome</keyword>
<dbReference type="AlphaFoldDB" id="A0A8S1H100"/>
<protein>
    <submittedName>
        <fullName evidence="2">Uncharacterized protein</fullName>
    </submittedName>
</protein>
<dbReference type="EMBL" id="CAJGYM010000009">
    <property type="protein sequence ID" value="CAD6189032.1"/>
    <property type="molecule type" value="Genomic_DNA"/>
</dbReference>
<evidence type="ECO:0000313" key="2">
    <source>
        <dbReference type="EMBL" id="CAD6189032.1"/>
    </source>
</evidence>